<name>A0AC34G3N7_9BILA</name>
<proteinExistence type="predicted"/>
<dbReference type="WBParaSite" id="ES5_v2.g24303.t1">
    <property type="protein sequence ID" value="ES5_v2.g24303.t1"/>
    <property type="gene ID" value="ES5_v2.g24303"/>
</dbReference>
<sequence>MFRFAIQKSLSRPCTFNGSLRLKSSTFERPFNISTIEEAQNIARNLNAPERKLLSQALESLDESTDIDKATLTPLQSRQLFIFNIIPFIGFGFFDNVVMIIAGEYIDHKIGTVFVISTMASAALGNVISDLTGIGLAQYVERAALFFGVKHPELSPKQFMSQKSRFIIHSSRGIGLTLGCLVGMFPLLFY</sequence>
<evidence type="ECO:0000313" key="2">
    <source>
        <dbReference type="WBParaSite" id="ES5_v2.g24303.t1"/>
    </source>
</evidence>
<reference evidence="2" key="1">
    <citation type="submission" date="2022-11" db="UniProtKB">
        <authorList>
            <consortium name="WormBaseParasite"/>
        </authorList>
    </citation>
    <scope>IDENTIFICATION</scope>
</reference>
<organism evidence="1 2">
    <name type="scientific">Panagrolaimus sp. ES5</name>
    <dbReference type="NCBI Taxonomy" id="591445"/>
    <lineage>
        <taxon>Eukaryota</taxon>
        <taxon>Metazoa</taxon>
        <taxon>Ecdysozoa</taxon>
        <taxon>Nematoda</taxon>
        <taxon>Chromadorea</taxon>
        <taxon>Rhabditida</taxon>
        <taxon>Tylenchina</taxon>
        <taxon>Panagrolaimomorpha</taxon>
        <taxon>Panagrolaimoidea</taxon>
        <taxon>Panagrolaimidae</taxon>
        <taxon>Panagrolaimus</taxon>
    </lineage>
</organism>
<accession>A0AC34G3N7</accession>
<evidence type="ECO:0000313" key="1">
    <source>
        <dbReference type="Proteomes" id="UP000887579"/>
    </source>
</evidence>
<dbReference type="Proteomes" id="UP000887579">
    <property type="component" value="Unplaced"/>
</dbReference>
<protein>
    <submittedName>
        <fullName evidence="2">Transmembrane protein 65</fullName>
    </submittedName>
</protein>